<keyword evidence="1" id="KW-0343">GTPase activation</keyword>
<dbReference type="InterPro" id="IPR032675">
    <property type="entry name" value="LRR_dom_sf"/>
</dbReference>
<dbReference type="Proteomes" id="UP000663877">
    <property type="component" value="Unassembled WGS sequence"/>
</dbReference>
<dbReference type="PANTHER" id="PTHR24113:SF12">
    <property type="entry name" value="RAN GTPASE-ACTIVATING PROTEIN 1"/>
    <property type="match status" value="1"/>
</dbReference>
<evidence type="ECO:0000256" key="1">
    <source>
        <dbReference type="ARBA" id="ARBA00022468"/>
    </source>
</evidence>
<feature type="non-terminal residue" evidence="4">
    <location>
        <position position="1"/>
    </location>
</feature>
<dbReference type="InterPro" id="IPR001611">
    <property type="entry name" value="Leu-rich_rpt"/>
</dbReference>
<organism evidence="4 7">
    <name type="scientific">Adineta steineri</name>
    <dbReference type="NCBI Taxonomy" id="433720"/>
    <lineage>
        <taxon>Eukaryota</taxon>
        <taxon>Metazoa</taxon>
        <taxon>Spiralia</taxon>
        <taxon>Gnathifera</taxon>
        <taxon>Rotifera</taxon>
        <taxon>Eurotatoria</taxon>
        <taxon>Bdelloidea</taxon>
        <taxon>Adinetida</taxon>
        <taxon>Adinetidae</taxon>
        <taxon>Adineta</taxon>
    </lineage>
</organism>
<dbReference type="SUPFAM" id="SSF52047">
    <property type="entry name" value="RNI-like"/>
    <property type="match status" value="1"/>
</dbReference>
<dbReference type="GO" id="GO:0005096">
    <property type="term" value="F:GTPase activator activity"/>
    <property type="evidence" value="ECO:0007669"/>
    <property type="project" value="UniProtKB-KW"/>
</dbReference>
<dbReference type="AlphaFoldDB" id="A0A815XGM5"/>
<dbReference type="GO" id="GO:0048471">
    <property type="term" value="C:perinuclear region of cytoplasm"/>
    <property type="evidence" value="ECO:0007669"/>
    <property type="project" value="TreeGrafter"/>
</dbReference>
<dbReference type="GO" id="GO:0031267">
    <property type="term" value="F:small GTPase binding"/>
    <property type="evidence" value="ECO:0007669"/>
    <property type="project" value="TreeGrafter"/>
</dbReference>
<dbReference type="EMBL" id="CAJNOI010004984">
    <property type="protein sequence ID" value="CAF1557161.1"/>
    <property type="molecule type" value="Genomic_DNA"/>
</dbReference>
<comment type="caution">
    <text evidence="4">The sequence shown here is derived from an EMBL/GenBank/DDBJ whole genome shotgun (WGS) entry which is preliminary data.</text>
</comment>
<keyword evidence="6" id="KW-1185">Reference proteome</keyword>
<reference evidence="4" key="1">
    <citation type="submission" date="2021-02" db="EMBL/GenBank/DDBJ databases">
        <authorList>
            <person name="Nowell W R."/>
        </authorList>
    </citation>
    <scope>NUCLEOTIDE SEQUENCE</scope>
</reference>
<gene>
    <name evidence="4" type="ORF">BJG266_LOCUS46673</name>
    <name evidence="5" type="ORF">QVE165_LOCUS63706</name>
</gene>
<dbReference type="Gene3D" id="3.80.10.10">
    <property type="entry name" value="Ribonuclease Inhibitor"/>
    <property type="match status" value="2"/>
</dbReference>
<dbReference type="PANTHER" id="PTHR24113">
    <property type="entry name" value="RAN GTPASE-ACTIVATING PROTEIN 1"/>
    <property type="match status" value="1"/>
</dbReference>
<dbReference type="InterPro" id="IPR027038">
    <property type="entry name" value="RanGap"/>
</dbReference>
<accession>A0A815XGM5</accession>
<evidence type="ECO:0000313" key="5">
    <source>
        <dbReference type="EMBL" id="CAF1663434.1"/>
    </source>
</evidence>
<evidence type="ECO:0000256" key="2">
    <source>
        <dbReference type="ARBA" id="ARBA00022614"/>
    </source>
</evidence>
<dbReference type="Proteomes" id="UP000663832">
    <property type="component" value="Unassembled WGS sequence"/>
</dbReference>
<dbReference type="OrthoDB" id="10002696at2759"/>
<dbReference type="GO" id="GO:0006913">
    <property type="term" value="P:nucleocytoplasmic transport"/>
    <property type="evidence" value="ECO:0007669"/>
    <property type="project" value="TreeGrafter"/>
</dbReference>
<evidence type="ECO:0000313" key="4">
    <source>
        <dbReference type="EMBL" id="CAF1557161.1"/>
    </source>
</evidence>
<dbReference type="SMART" id="SM00368">
    <property type="entry name" value="LRR_RI"/>
    <property type="match status" value="5"/>
</dbReference>
<evidence type="ECO:0000313" key="7">
    <source>
        <dbReference type="Proteomes" id="UP000663877"/>
    </source>
</evidence>
<protein>
    <submittedName>
        <fullName evidence="4">Uncharacterized protein</fullName>
    </submittedName>
</protein>
<keyword evidence="3" id="KW-0677">Repeat</keyword>
<proteinExistence type="predicted"/>
<dbReference type="GO" id="GO:0005634">
    <property type="term" value="C:nucleus"/>
    <property type="evidence" value="ECO:0007669"/>
    <property type="project" value="TreeGrafter"/>
</dbReference>
<evidence type="ECO:0000256" key="3">
    <source>
        <dbReference type="ARBA" id="ARBA00022737"/>
    </source>
</evidence>
<keyword evidence="2" id="KW-0433">Leucine-rich repeat</keyword>
<name>A0A815XGM5_9BILA</name>
<sequence length="454" mass="50417">LCSNEIGDIGAQHLADALRKNTTLMTLNLEYNQIGDVGAQHLADALRNNTNLIALNLWNNEIRDTGAQHLAEGLRNNKTVTTLNLGANKIGDVGAQYLAGGLQNNATLTTLNLCSNEIGDVGAQHLADALRKNTMKIYFLLAMIISNCLAKQDPPRILHGIFSDSNTTQVYYGSLNFDTQNFDIFNSLNINDIGNPQRIKYAVLPLTYDPNDDVIYMAAPNNDNRPILSVINATTGILISTFKSISNTIISLQFDIFQKQLFAHIETEKDNVTLLAEIDINNGNIKQVLATIRDSKPTHISSYCPICRKYFLMMIEDQSFVYTGVNTSNQGGVDWKAKLNYSPISMKFDYKTFTMYTTYVNTSIRYVSSVGILDRTSGGISKNVGIISESPDVGITSLSAFDITEKIYYASITLDSVFPRGISYVNVENSRSGLSFFPKTQYNSHVWFVKQFVH</sequence>
<evidence type="ECO:0000313" key="6">
    <source>
        <dbReference type="Proteomes" id="UP000663832"/>
    </source>
</evidence>
<dbReference type="Pfam" id="PF13516">
    <property type="entry name" value="LRR_6"/>
    <property type="match status" value="4"/>
</dbReference>
<dbReference type="GO" id="GO:0005829">
    <property type="term" value="C:cytosol"/>
    <property type="evidence" value="ECO:0007669"/>
    <property type="project" value="TreeGrafter"/>
</dbReference>
<dbReference type="EMBL" id="CAJNOM010005384">
    <property type="protein sequence ID" value="CAF1663434.1"/>
    <property type="molecule type" value="Genomic_DNA"/>
</dbReference>